<evidence type="ECO:0000259" key="21">
    <source>
        <dbReference type="PROSITE" id="PS50835"/>
    </source>
</evidence>
<keyword evidence="9" id="KW-0418">Kinase</keyword>
<dbReference type="InterPro" id="IPR036179">
    <property type="entry name" value="Ig-like_dom_sf"/>
</dbReference>
<feature type="region of interest" description="Disordered" evidence="18">
    <location>
        <begin position="558"/>
        <end position="598"/>
    </location>
</feature>
<evidence type="ECO:0000256" key="1">
    <source>
        <dbReference type="ARBA" id="ARBA00004167"/>
    </source>
</evidence>
<dbReference type="InterPro" id="IPR013783">
    <property type="entry name" value="Ig-like_fold"/>
</dbReference>
<accession>A0A9W9YDV6</accession>
<keyword evidence="13" id="KW-0829">Tyrosine-protein kinase</keyword>
<dbReference type="InterPro" id="IPR003598">
    <property type="entry name" value="Ig_sub2"/>
</dbReference>
<evidence type="ECO:0000313" key="22">
    <source>
        <dbReference type="EMBL" id="KAJ7336586.1"/>
    </source>
</evidence>
<dbReference type="GO" id="GO:0004714">
    <property type="term" value="F:transmembrane receptor protein tyrosine kinase activity"/>
    <property type="evidence" value="ECO:0007669"/>
    <property type="project" value="UniProtKB-EC"/>
</dbReference>
<feature type="region of interest" description="Disordered" evidence="18">
    <location>
        <begin position="128"/>
        <end position="187"/>
    </location>
</feature>
<proteinExistence type="predicted"/>
<keyword evidence="15" id="KW-0675">Receptor</keyword>
<feature type="transmembrane region" description="Helical" evidence="19">
    <location>
        <begin position="442"/>
        <end position="465"/>
    </location>
</feature>
<dbReference type="InterPro" id="IPR013106">
    <property type="entry name" value="Ig_V-set"/>
</dbReference>
<evidence type="ECO:0000256" key="10">
    <source>
        <dbReference type="ARBA" id="ARBA00022840"/>
    </source>
</evidence>
<evidence type="ECO:0000256" key="13">
    <source>
        <dbReference type="ARBA" id="ARBA00023137"/>
    </source>
</evidence>
<evidence type="ECO:0000313" key="23">
    <source>
        <dbReference type="Proteomes" id="UP001163046"/>
    </source>
</evidence>
<evidence type="ECO:0000256" key="8">
    <source>
        <dbReference type="ARBA" id="ARBA00022741"/>
    </source>
</evidence>
<dbReference type="InterPro" id="IPR003599">
    <property type="entry name" value="Ig_sub"/>
</dbReference>
<evidence type="ECO:0000256" key="19">
    <source>
        <dbReference type="SAM" id="Phobius"/>
    </source>
</evidence>
<keyword evidence="3" id="KW-0597">Phosphoprotein</keyword>
<evidence type="ECO:0000256" key="9">
    <source>
        <dbReference type="ARBA" id="ARBA00022777"/>
    </source>
</evidence>
<dbReference type="Gene3D" id="2.60.40.10">
    <property type="entry name" value="Immunoglobulins"/>
    <property type="match status" value="3"/>
</dbReference>
<dbReference type="SUPFAM" id="SSF48726">
    <property type="entry name" value="Immunoglobulin"/>
    <property type="match status" value="3"/>
</dbReference>
<evidence type="ECO:0000256" key="5">
    <source>
        <dbReference type="ARBA" id="ARBA00022692"/>
    </source>
</evidence>
<dbReference type="SMART" id="SM00406">
    <property type="entry name" value="IGv"/>
    <property type="match status" value="2"/>
</dbReference>
<evidence type="ECO:0000256" key="2">
    <source>
        <dbReference type="ARBA" id="ARBA00011902"/>
    </source>
</evidence>
<evidence type="ECO:0000256" key="6">
    <source>
        <dbReference type="ARBA" id="ARBA00022729"/>
    </source>
</evidence>
<keyword evidence="11 19" id="KW-1133">Transmembrane helix</keyword>
<keyword evidence="12 19" id="KW-0472">Membrane</keyword>
<evidence type="ECO:0000256" key="16">
    <source>
        <dbReference type="ARBA" id="ARBA00023180"/>
    </source>
</evidence>
<dbReference type="Pfam" id="PF00047">
    <property type="entry name" value="ig"/>
    <property type="match status" value="1"/>
</dbReference>
<sequence length="598" mass="67326">MLFIKTVSLEFVLFLFVVVHCKGPPVLIGPVKPLYIVQEGKTVKLRCKFSGTNDSQDNRTLTAWQKLPEQYITSQYDKRFTTRLGRGYLKIKRVKLEDQGTYVCTAFNSFGKIQRKIRLVVQALNSSISPSGKENTKPIPSRSVLSSSAREPPIISTTKRPPRKGSRGPSKIPLIDHDPPTFRNPSNNNDRFLEYIEGVQVKLRCHAKGVHPLNVTWLKNGNPLIRAGQTLLKSKGWVLNFAALSYNDAGTYTCTVRNAFGIIKRTFIIKVVVGPREPPPQELKPMILENVLKNKTAITGEDVTFVCSAVSKSHPEFHFLKWKSLKNVSNGSDPFEFVDFTKSKFREIRKIDKQHMGNRQVYTHRLIVRNVTLADATKYTCVVGSSAGYVSKHAYLTVLSREDSVSDEPYGATERKSAMTKAPRNPPRPQSDKEIVVEEVPLAALIGVPIAVLILLIGTIVWCYFMTRKHHPRLHWKGVETSSSVPQEEMNDLSLKYYAPGKQETRNVSFNVYVDHPNDDKAIKTSPTEQQSRTHVKCASPHVTCACAIERDPPLDGLIVHNEPPRTHSNRTNHRKRHERVELESNESSGSEIKCSGV</sequence>
<dbReference type="FunFam" id="2.60.40.10:FF:000016">
    <property type="entry name" value="Fibroblast growth factor receptor"/>
    <property type="match status" value="1"/>
</dbReference>
<comment type="caution">
    <text evidence="22">The sequence shown here is derived from an EMBL/GenBank/DDBJ whole genome shotgun (WGS) entry which is preliminary data.</text>
</comment>
<name>A0A9W9YDV6_9CNID</name>
<feature type="chain" id="PRO_5040949573" description="receptor protein-tyrosine kinase" evidence="20">
    <location>
        <begin position="22"/>
        <end position="598"/>
    </location>
</feature>
<keyword evidence="14" id="KW-1015">Disulfide bond</keyword>
<reference evidence="22" key="1">
    <citation type="submission" date="2023-01" db="EMBL/GenBank/DDBJ databases">
        <title>Genome assembly of the deep-sea coral Lophelia pertusa.</title>
        <authorList>
            <person name="Herrera S."/>
            <person name="Cordes E."/>
        </authorList>
    </citation>
    <scope>NUCLEOTIDE SEQUENCE</scope>
    <source>
        <strain evidence="22">USNM1676648</strain>
        <tissue evidence="22">Polyp</tissue>
    </source>
</reference>
<dbReference type="GO" id="GO:0016020">
    <property type="term" value="C:membrane"/>
    <property type="evidence" value="ECO:0007669"/>
    <property type="project" value="UniProtKB-SubCell"/>
</dbReference>
<feature type="signal peptide" evidence="20">
    <location>
        <begin position="1"/>
        <end position="21"/>
    </location>
</feature>
<dbReference type="SMART" id="SM00409">
    <property type="entry name" value="IG"/>
    <property type="match status" value="3"/>
</dbReference>
<evidence type="ECO:0000256" key="14">
    <source>
        <dbReference type="ARBA" id="ARBA00023157"/>
    </source>
</evidence>
<feature type="region of interest" description="Disordered" evidence="18">
    <location>
        <begin position="407"/>
        <end position="432"/>
    </location>
</feature>
<feature type="compositionally biased region" description="Basic residues" evidence="18">
    <location>
        <begin position="568"/>
        <end position="578"/>
    </location>
</feature>
<feature type="domain" description="Ig-like" evidence="21">
    <location>
        <begin position="285"/>
        <end position="397"/>
    </location>
</feature>
<organism evidence="22 23">
    <name type="scientific">Desmophyllum pertusum</name>
    <dbReference type="NCBI Taxonomy" id="174260"/>
    <lineage>
        <taxon>Eukaryota</taxon>
        <taxon>Metazoa</taxon>
        <taxon>Cnidaria</taxon>
        <taxon>Anthozoa</taxon>
        <taxon>Hexacorallia</taxon>
        <taxon>Scleractinia</taxon>
        <taxon>Caryophylliina</taxon>
        <taxon>Caryophylliidae</taxon>
        <taxon>Desmophyllum</taxon>
    </lineage>
</organism>
<dbReference type="InterPro" id="IPR052615">
    <property type="entry name" value="FGFRL"/>
</dbReference>
<dbReference type="EC" id="2.7.10.1" evidence="2"/>
<dbReference type="Proteomes" id="UP001163046">
    <property type="component" value="Unassembled WGS sequence"/>
</dbReference>
<dbReference type="InterPro" id="IPR013098">
    <property type="entry name" value="Ig_I-set"/>
</dbReference>
<dbReference type="FunFam" id="2.60.40.10:FF:000020">
    <property type="entry name" value="Fibroblast growth factor receptor"/>
    <property type="match status" value="1"/>
</dbReference>
<evidence type="ECO:0000256" key="11">
    <source>
        <dbReference type="ARBA" id="ARBA00022989"/>
    </source>
</evidence>
<protein>
    <recommendedName>
        <fullName evidence="2">receptor protein-tyrosine kinase</fullName>
        <ecNumber evidence="2">2.7.10.1</ecNumber>
    </recommendedName>
</protein>
<keyword evidence="4" id="KW-0808">Transferase</keyword>
<dbReference type="InterPro" id="IPR013151">
    <property type="entry name" value="Immunoglobulin_dom"/>
</dbReference>
<evidence type="ECO:0000256" key="17">
    <source>
        <dbReference type="ARBA" id="ARBA00023319"/>
    </source>
</evidence>
<gene>
    <name evidence="22" type="ORF">OS493_011802</name>
</gene>
<evidence type="ECO:0000256" key="4">
    <source>
        <dbReference type="ARBA" id="ARBA00022679"/>
    </source>
</evidence>
<keyword evidence="10" id="KW-0067">ATP-binding</keyword>
<dbReference type="SMART" id="SM00408">
    <property type="entry name" value="IGc2"/>
    <property type="match status" value="3"/>
</dbReference>
<feature type="domain" description="Ig-like" evidence="21">
    <location>
        <begin position="24"/>
        <end position="120"/>
    </location>
</feature>
<dbReference type="PANTHER" id="PTHR19890">
    <property type="entry name" value="FIBROBLAST GROWTH FACTOR RECEPTOR"/>
    <property type="match status" value="1"/>
</dbReference>
<keyword evidence="5 19" id="KW-0812">Transmembrane</keyword>
<evidence type="ECO:0000256" key="12">
    <source>
        <dbReference type="ARBA" id="ARBA00023136"/>
    </source>
</evidence>
<keyword evidence="8" id="KW-0547">Nucleotide-binding</keyword>
<keyword evidence="6 20" id="KW-0732">Signal</keyword>
<evidence type="ECO:0000256" key="3">
    <source>
        <dbReference type="ARBA" id="ARBA00022553"/>
    </source>
</evidence>
<evidence type="ECO:0000256" key="15">
    <source>
        <dbReference type="ARBA" id="ARBA00023170"/>
    </source>
</evidence>
<dbReference type="Pfam" id="PF13927">
    <property type="entry name" value="Ig_3"/>
    <property type="match status" value="1"/>
</dbReference>
<feature type="compositionally biased region" description="Polar residues" evidence="18">
    <location>
        <begin position="143"/>
        <end position="159"/>
    </location>
</feature>
<dbReference type="AlphaFoldDB" id="A0A9W9YDV6"/>
<keyword evidence="23" id="KW-1185">Reference proteome</keyword>
<evidence type="ECO:0000256" key="7">
    <source>
        <dbReference type="ARBA" id="ARBA00022737"/>
    </source>
</evidence>
<dbReference type="EMBL" id="MU827782">
    <property type="protein sequence ID" value="KAJ7336586.1"/>
    <property type="molecule type" value="Genomic_DNA"/>
</dbReference>
<dbReference type="InterPro" id="IPR007110">
    <property type="entry name" value="Ig-like_dom"/>
</dbReference>
<dbReference type="PANTHER" id="PTHR19890:SF10">
    <property type="entry name" value="FIBROBLAST GROWTH FACTOR RECEPTOR-LIKE 1"/>
    <property type="match status" value="1"/>
</dbReference>
<keyword evidence="7" id="KW-0677">Repeat</keyword>
<keyword evidence="16" id="KW-0325">Glycoprotein</keyword>
<dbReference type="PROSITE" id="PS50835">
    <property type="entry name" value="IG_LIKE"/>
    <property type="match status" value="3"/>
</dbReference>
<dbReference type="CDD" id="cd00099">
    <property type="entry name" value="IgV"/>
    <property type="match status" value="1"/>
</dbReference>
<dbReference type="GO" id="GO:0005524">
    <property type="term" value="F:ATP binding"/>
    <property type="evidence" value="ECO:0007669"/>
    <property type="project" value="UniProtKB-KW"/>
</dbReference>
<dbReference type="Pfam" id="PF07679">
    <property type="entry name" value="I-set"/>
    <property type="match status" value="1"/>
</dbReference>
<keyword evidence="17" id="KW-0393">Immunoglobulin domain</keyword>
<evidence type="ECO:0000256" key="20">
    <source>
        <dbReference type="SAM" id="SignalP"/>
    </source>
</evidence>
<evidence type="ECO:0000256" key="18">
    <source>
        <dbReference type="SAM" id="MobiDB-lite"/>
    </source>
</evidence>
<dbReference type="OrthoDB" id="6244905at2759"/>
<feature type="domain" description="Ig-like" evidence="21">
    <location>
        <begin position="179"/>
        <end position="258"/>
    </location>
</feature>
<comment type="subcellular location">
    <subcellularLocation>
        <location evidence="1">Membrane</location>
        <topology evidence="1">Single-pass membrane protein</topology>
    </subcellularLocation>
</comment>